<feature type="transmembrane region" description="Helical" evidence="7">
    <location>
        <begin position="324"/>
        <end position="341"/>
    </location>
</feature>
<protein>
    <submittedName>
        <fullName evidence="8">TMEM43 family protein</fullName>
    </submittedName>
</protein>
<gene>
    <name evidence="8" type="ORF">AB7878_05810</name>
</gene>
<evidence type="ECO:0000256" key="3">
    <source>
        <dbReference type="ARBA" id="ARBA00022692"/>
    </source>
</evidence>
<dbReference type="PANTHER" id="PTHR13416">
    <property type="match status" value="1"/>
</dbReference>
<evidence type="ECO:0000256" key="2">
    <source>
        <dbReference type="ARBA" id="ARBA00004586"/>
    </source>
</evidence>
<reference evidence="8 9" key="1">
    <citation type="submission" date="2024-07" db="EMBL/GenBank/DDBJ databases">
        <title>Molecular mechanisms and environmental adaptations of flagellar loss and biofilm growth of Rhodanobacter under environmental stress.</title>
        <authorList>
            <person name="Chen M."/>
        </authorList>
    </citation>
    <scope>NUCLEOTIDE SEQUENCE [LARGE SCALE GENOMIC DNA]</scope>
    <source>
        <strain evidence="8 9">RS22</strain>
    </source>
</reference>
<keyword evidence="3 7" id="KW-0812">Transmembrane</keyword>
<dbReference type="EMBL" id="JBGBPY010000001">
    <property type="protein sequence ID" value="MEY2181927.1"/>
    <property type="molecule type" value="Genomic_DNA"/>
</dbReference>
<feature type="transmembrane region" description="Helical" evidence="7">
    <location>
        <begin position="299"/>
        <end position="318"/>
    </location>
</feature>
<sequence>MMSFGRITALRGPAAIAVGLAALVAGIVLAAWTERSLGNYQLALQLHGGGVVDLGHSMEPQDGLQGRMVRISGTPRVVEAPYDSDFNQQAVTPVLSRHVQMFQWRELRLGSNVTYELDWADTPQDSSRFAQPQGHANPGPFPLAGERFDAGSVELGGYKLDTALVHALPGSEPVAPDAKTLPANLAASFSLHDGALVTSARPGDPRLGDMRVSWSAVPLQEVTVIARVDGNRLVAVPNADDGKGYEVNVGDSALLDMRPDMAAQPTLVWPRRILAVLLAVLGMGLLLRQRDATRIDPRLALGGGLLVVGVFAAMPWLGSSTAAAIAWFVVALAGLALLVWWHRASRPRHHQHH</sequence>
<dbReference type="Pfam" id="PF07787">
    <property type="entry name" value="TMEM43"/>
    <property type="match status" value="1"/>
</dbReference>
<feature type="transmembrane region" description="Helical" evidence="7">
    <location>
        <begin position="269"/>
        <end position="287"/>
    </location>
</feature>
<evidence type="ECO:0000256" key="5">
    <source>
        <dbReference type="ARBA" id="ARBA00022989"/>
    </source>
</evidence>
<dbReference type="InterPro" id="IPR012430">
    <property type="entry name" value="TMEM43_fam"/>
</dbReference>
<keyword evidence="6 7" id="KW-0472">Membrane</keyword>
<evidence type="ECO:0000256" key="7">
    <source>
        <dbReference type="SAM" id="Phobius"/>
    </source>
</evidence>
<keyword evidence="4" id="KW-0256">Endoplasmic reticulum</keyword>
<keyword evidence="9" id="KW-1185">Reference proteome</keyword>
<proteinExistence type="predicted"/>
<comment type="subcellular location">
    <subcellularLocation>
        <location evidence="1">Endomembrane system</location>
        <topology evidence="1">Multi-pass membrane protein</topology>
    </subcellularLocation>
    <subcellularLocation>
        <location evidence="2">Endoplasmic reticulum membrane</location>
    </subcellularLocation>
</comment>
<evidence type="ECO:0000256" key="6">
    <source>
        <dbReference type="ARBA" id="ARBA00023136"/>
    </source>
</evidence>
<evidence type="ECO:0000256" key="4">
    <source>
        <dbReference type="ARBA" id="ARBA00022824"/>
    </source>
</evidence>
<comment type="caution">
    <text evidence="8">The sequence shown here is derived from an EMBL/GenBank/DDBJ whole genome shotgun (WGS) entry which is preliminary data.</text>
</comment>
<evidence type="ECO:0000313" key="8">
    <source>
        <dbReference type="EMBL" id="MEY2181927.1"/>
    </source>
</evidence>
<name>A0ABV4ANG3_9GAMM</name>
<evidence type="ECO:0000256" key="1">
    <source>
        <dbReference type="ARBA" id="ARBA00004127"/>
    </source>
</evidence>
<organism evidence="8 9">
    <name type="scientific">Rhodanobacter humi</name>
    <dbReference type="NCBI Taxonomy" id="1888173"/>
    <lineage>
        <taxon>Bacteria</taxon>
        <taxon>Pseudomonadati</taxon>
        <taxon>Pseudomonadota</taxon>
        <taxon>Gammaproteobacteria</taxon>
        <taxon>Lysobacterales</taxon>
        <taxon>Rhodanobacteraceae</taxon>
        <taxon>Rhodanobacter</taxon>
    </lineage>
</organism>
<keyword evidence="5 7" id="KW-1133">Transmembrane helix</keyword>
<dbReference type="Proteomes" id="UP001562159">
    <property type="component" value="Unassembled WGS sequence"/>
</dbReference>
<dbReference type="PANTHER" id="PTHR13416:SF2">
    <property type="entry name" value="TRANSMEMBRANE PROTEIN 43"/>
    <property type="match status" value="1"/>
</dbReference>
<accession>A0ABV4ANG3</accession>
<evidence type="ECO:0000313" key="9">
    <source>
        <dbReference type="Proteomes" id="UP001562159"/>
    </source>
</evidence>